<reference evidence="2 3" key="1">
    <citation type="journal article" date="2013" name="Genome Announc.">
        <title>Draft Genome Sequence of Indibacter alkaliphilus Strain LW1T, Isolated from Lonar Lake, a Haloalkaline Lake in the Buldana District of Maharashtra, India.</title>
        <authorList>
            <person name="Singh A."/>
            <person name="Kumar Jangir P."/>
            <person name="Sharma R."/>
            <person name="Singh A."/>
            <person name="Kumar Pinnaka A."/>
            <person name="Shivaji S."/>
        </authorList>
    </citation>
    <scope>NUCLEOTIDE SEQUENCE [LARGE SCALE GENOMIC DNA]</scope>
    <source>
        <strain evidence="3">CCUG 57479 / KCTC 22604 / LW1</strain>
    </source>
</reference>
<comment type="caution">
    <text evidence="2">The sequence shown here is derived from an EMBL/GenBank/DDBJ whole genome shotgun (WGS) entry which is preliminary data.</text>
</comment>
<dbReference type="Proteomes" id="UP000006073">
    <property type="component" value="Unassembled WGS sequence"/>
</dbReference>
<proteinExistence type="predicted"/>
<dbReference type="AlphaFoldDB" id="S2DH99"/>
<evidence type="ECO:0000256" key="1">
    <source>
        <dbReference type="SAM" id="MobiDB-lite"/>
    </source>
</evidence>
<feature type="region of interest" description="Disordered" evidence="1">
    <location>
        <begin position="13"/>
        <end position="41"/>
    </location>
</feature>
<evidence type="ECO:0000313" key="2">
    <source>
        <dbReference type="EMBL" id="EOZ96500.1"/>
    </source>
</evidence>
<evidence type="ECO:0000313" key="3">
    <source>
        <dbReference type="Proteomes" id="UP000006073"/>
    </source>
</evidence>
<keyword evidence="3" id="KW-1185">Reference proteome</keyword>
<protein>
    <submittedName>
        <fullName evidence="2">Uncharacterized protein</fullName>
    </submittedName>
</protein>
<name>S2DH99_INDAL</name>
<dbReference type="STRING" id="1189612.A33Q_2270"/>
<gene>
    <name evidence="2" type="ORF">A33Q_2270</name>
</gene>
<organism evidence="2 3">
    <name type="scientific">Indibacter alkaliphilus (strain CCUG 57479 / KCTC 22604 / LW1)</name>
    <dbReference type="NCBI Taxonomy" id="1189612"/>
    <lineage>
        <taxon>Bacteria</taxon>
        <taxon>Pseudomonadati</taxon>
        <taxon>Bacteroidota</taxon>
        <taxon>Cytophagia</taxon>
        <taxon>Cytophagales</taxon>
        <taxon>Cyclobacteriaceae</taxon>
    </lineage>
</organism>
<accession>S2DH99</accession>
<dbReference type="EMBL" id="ALWO02000033">
    <property type="protein sequence ID" value="EOZ96500.1"/>
    <property type="molecule type" value="Genomic_DNA"/>
</dbReference>
<feature type="compositionally biased region" description="Basic residues" evidence="1">
    <location>
        <begin position="15"/>
        <end position="25"/>
    </location>
</feature>
<sequence length="41" mass="4675">MCGAAFSFQVLKKMEKGRRKRKEGKRTKAEQFPSSGRDATK</sequence>